<organism evidence="4 5">
    <name type="scientific">Candidatus Jettenia caeni</name>
    <dbReference type="NCBI Taxonomy" id="247490"/>
    <lineage>
        <taxon>Bacteria</taxon>
        <taxon>Pseudomonadati</taxon>
        <taxon>Planctomycetota</taxon>
        <taxon>Candidatus Brocadiia</taxon>
        <taxon>Candidatus Brocadiales</taxon>
        <taxon>Candidatus Brocadiaceae</taxon>
        <taxon>Candidatus Jettenia</taxon>
    </lineage>
</organism>
<sequence>MISVLIGQELKTPVYQAQVKMLVSAEKQFESPYYRVLEGYQHMTQNEIVFSNPVIERAVKVLKLHERPSDYELNYCSAFKAWLIHVKEKYLANLKPNWLTDLQQKRLESKHISPEQERAYAFRMNVENLKTTITVEPIKDTNIFTIGATDFDPVAAATIANVVSRSYIIFDLEQQLAQLQLQYEKKHPIIIQLRNEIDKMTRNLAGDTLPDLEAIGPATVKVIEQAQIPLRPIGISKRITMVIALFMGLFVGVMLTFGLEYIDHTLKSPLDVETFLNVPLLGSLPRKGFKDKKLIKDKRRTTPLAQFYQNLSDRVQILMKEKNVRSILITASSPSDGSTTIIANLGNFLSNKAGHKVLIIDANLKTPTMHKIFKISDSPGLVDIMEGRSTFEKAAYPVSHNLTVLPAGKTFNNSNTVVNSEMSEDIVTGYANVLEGKVSLNNKKNKQTSPKLTVLPATRSTFSSIAALDSYKMLDVINIVKEQYDIVLVDYANLKNVKDVYVLSSYLDGVALVVSEGKTRRHVIKALLSPLEQKKANFLGVILNNRSFAIPKLLYERL</sequence>
<accession>I3INA3</accession>
<keyword evidence="1" id="KW-0547">Nucleotide-binding</keyword>
<evidence type="ECO:0000313" key="4">
    <source>
        <dbReference type="EMBL" id="GAB63198.1"/>
    </source>
</evidence>
<evidence type="ECO:0000256" key="3">
    <source>
        <dbReference type="SAM" id="Phobius"/>
    </source>
</evidence>
<dbReference type="InterPro" id="IPR050445">
    <property type="entry name" value="Bact_polysacc_biosynth/exp"/>
</dbReference>
<dbReference type="AlphaFoldDB" id="I3INA3"/>
<keyword evidence="3" id="KW-1133">Transmembrane helix</keyword>
<dbReference type="eggNOG" id="COG0489">
    <property type="taxonomic scope" value="Bacteria"/>
</dbReference>
<evidence type="ECO:0000313" key="5">
    <source>
        <dbReference type="Proteomes" id="UP000002985"/>
    </source>
</evidence>
<keyword evidence="3" id="KW-0812">Transmembrane</keyword>
<dbReference type="PANTHER" id="PTHR32309:SF13">
    <property type="entry name" value="FERRIC ENTEROBACTIN TRANSPORT PROTEIN FEPE"/>
    <property type="match status" value="1"/>
</dbReference>
<evidence type="ECO:0000256" key="2">
    <source>
        <dbReference type="ARBA" id="ARBA00022840"/>
    </source>
</evidence>
<dbReference type="Proteomes" id="UP000002985">
    <property type="component" value="Unassembled WGS sequence"/>
</dbReference>
<dbReference type="InterPro" id="IPR005702">
    <property type="entry name" value="Wzc-like_C"/>
</dbReference>
<protein>
    <recommendedName>
        <fullName evidence="6">Lipopolysaccharide biosynthesis protein</fullName>
    </recommendedName>
</protein>
<keyword evidence="3" id="KW-0472">Membrane</keyword>
<comment type="caution">
    <text evidence="4">The sequence shown here is derived from an EMBL/GenBank/DDBJ whole genome shotgun (WGS) entry which is preliminary data.</text>
</comment>
<dbReference type="GO" id="GO:0004713">
    <property type="term" value="F:protein tyrosine kinase activity"/>
    <property type="evidence" value="ECO:0007669"/>
    <property type="project" value="TreeGrafter"/>
</dbReference>
<reference evidence="4 5" key="1">
    <citation type="journal article" date="2012" name="FEBS Lett.">
        <title>Anammox organism KSU-1 expresses a NirK-type copper-containing nitrite reductase instead of a NirS-type with cytochrome cd1.</title>
        <authorList>
            <person name="Hira D."/>
            <person name="Toh H."/>
            <person name="Migita C.T."/>
            <person name="Okubo H."/>
            <person name="Nishiyama T."/>
            <person name="Hattori M."/>
            <person name="Furukawa K."/>
            <person name="Fujii T."/>
        </authorList>
    </citation>
    <scope>NUCLEOTIDE SEQUENCE [LARGE SCALE GENOMIC DNA]</scope>
</reference>
<feature type="transmembrane region" description="Helical" evidence="3">
    <location>
        <begin position="239"/>
        <end position="259"/>
    </location>
</feature>
<dbReference type="PANTHER" id="PTHR32309">
    <property type="entry name" value="TYROSINE-PROTEIN KINASE"/>
    <property type="match status" value="1"/>
</dbReference>
<dbReference type="CDD" id="cd05387">
    <property type="entry name" value="BY-kinase"/>
    <property type="match status" value="1"/>
</dbReference>
<dbReference type="STRING" id="247490.KSU1_C1602"/>
<dbReference type="GO" id="GO:0005886">
    <property type="term" value="C:plasma membrane"/>
    <property type="evidence" value="ECO:0007669"/>
    <property type="project" value="TreeGrafter"/>
</dbReference>
<dbReference type="eggNOG" id="COG3206">
    <property type="taxonomic scope" value="Bacteria"/>
</dbReference>
<evidence type="ECO:0008006" key="6">
    <source>
        <dbReference type="Google" id="ProtNLM"/>
    </source>
</evidence>
<evidence type="ECO:0000256" key="1">
    <source>
        <dbReference type="ARBA" id="ARBA00022741"/>
    </source>
</evidence>
<dbReference type="InterPro" id="IPR027417">
    <property type="entry name" value="P-loop_NTPase"/>
</dbReference>
<dbReference type="SUPFAM" id="SSF52540">
    <property type="entry name" value="P-loop containing nucleoside triphosphate hydrolases"/>
    <property type="match status" value="1"/>
</dbReference>
<proteinExistence type="predicted"/>
<gene>
    <name evidence="4" type="ORF">KSU1_C1602</name>
</gene>
<dbReference type="EMBL" id="BAFH01000003">
    <property type="protein sequence ID" value="GAB63198.1"/>
    <property type="molecule type" value="Genomic_DNA"/>
</dbReference>
<keyword evidence="5" id="KW-1185">Reference proteome</keyword>
<keyword evidence="2" id="KW-0067">ATP-binding</keyword>
<dbReference type="Gene3D" id="3.40.50.300">
    <property type="entry name" value="P-loop containing nucleotide triphosphate hydrolases"/>
    <property type="match status" value="2"/>
</dbReference>
<name>I3INA3_9BACT</name>